<dbReference type="GO" id="GO:0004852">
    <property type="term" value="F:uroporphyrinogen-III synthase activity"/>
    <property type="evidence" value="ECO:0007669"/>
    <property type="project" value="UniProtKB-EC"/>
</dbReference>
<dbReference type="InterPro" id="IPR003754">
    <property type="entry name" value="4pyrrol_synth_uPrphyn_synth"/>
</dbReference>
<feature type="domain" description="Tetrapyrrole biosynthesis uroporphyrinogen III synthase" evidence="10">
    <location>
        <begin position="14"/>
        <end position="234"/>
    </location>
</feature>
<dbReference type="Gene3D" id="3.40.50.10090">
    <property type="match status" value="2"/>
</dbReference>
<evidence type="ECO:0000313" key="11">
    <source>
        <dbReference type="EMBL" id="WEX83888.1"/>
    </source>
</evidence>
<dbReference type="NCBIfam" id="NF006621">
    <property type="entry name" value="PRK09189.1"/>
    <property type="match status" value="1"/>
</dbReference>
<comment type="pathway">
    <text evidence="1 9">Porphyrin-containing compound metabolism; protoporphyrin-IX biosynthesis; coproporphyrinogen-III from 5-aminolevulinate: step 3/4.</text>
</comment>
<evidence type="ECO:0000256" key="7">
    <source>
        <dbReference type="ARBA" id="ARBA00040167"/>
    </source>
</evidence>
<dbReference type="RefSeq" id="WP_280734765.1">
    <property type="nucleotide sequence ID" value="NZ_CP120368.1"/>
</dbReference>
<sequence>MRVLVTRPRPAAERTAPKLEAMGHQAVVLPLMQAHHFVAALRTALDRPHEAIALTSAETVRVLAALGPALGPHVATPLFCVGKATARAAADLGFSDVRIGPGTGERLAETIAALIHPGDSKTLLYLTGSPRSDGLERALRDREIDHITVECYRMMPVTYAPEVLSDLTRSGAFDAVLLYSRETARRLTALLQESSIDPVAFSARYLCLSASVKEVLPGGVAAKIAATPNEESLFDLL</sequence>
<comment type="catalytic activity">
    <reaction evidence="8 9">
        <text>hydroxymethylbilane = uroporphyrinogen III + H2O</text>
        <dbReference type="Rhea" id="RHEA:18965"/>
        <dbReference type="ChEBI" id="CHEBI:15377"/>
        <dbReference type="ChEBI" id="CHEBI:57308"/>
        <dbReference type="ChEBI" id="CHEBI:57845"/>
        <dbReference type="EC" id="4.2.1.75"/>
    </reaction>
</comment>
<dbReference type="Pfam" id="PF02602">
    <property type="entry name" value="HEM4"/>
    <property type="match status" value="1"/>
</dbReference>
<keyword evidence="12" id="KW-1185">Reference proteome</keyword>
<dbReference type="SUPFAM" id="SSF69618">
    <property type="entry name" value="HemD-like"/>
    <property type="match status" value="1"/>
</dbReference>
<evidence type="ECO:0000256" key="8">
    <source>
        <dbReference type="ARBA" id="ARBA00048617"/>
    </source>
</evidence>
<name>A0ABY8D2G4_9HYPH</name>
<dbReference type="EMBL" id="CP120371">
    <property type="protein sequence ID" value="WEX83888.1"/>
    <property type="molecule type" value="Genomic_DNA"/>
</dbReference>
<comment type="function">
    <text evidence="6 9">Catalyzes cyclization of the linear tetrapyrrole, hydroxymethylbilane, to the macrocyclic uroporphyrinogen III.</text>
</comment>
<reference evidence="11 12" key="1">
    <citation type="submission" date="2023-03" db="EMBL/GenBank/DDBJ databases">
        <authorList>
            <person name="Kaur S."/>
            <person name="Espinosa-Saiz D."/>
            <person name="Velazquez E."/>
            <person name="Menendez E."/>
            <person name="diCenzo G.C."/>
        </authorList>
    </citation>
    <scope>NUCLEOTIDE SEQUENCE [LARGE SCALE GENOMIC DNA]</scope>
    <source>
        <strain evidence="11 12">LMG 27395</strain>
    </source>
</reference>
<dbReference type="EC" id="4.2.1.75" evidence="3 9"/>
<dbReference type="PANTHER" id="PTHR38042">
    <property type="entry name" value="UROPORPHYRINOGEN-III SYNTHASE, CHLOROPLASTIC"/>
    <property type="match status" value="1"/>
</dbReference>
<evidence type="ECO:0000256" key="1">
    <source>
        <dbReference type="ARBA" id="ARBA00004772"/>
    </source>
</evidence>
<dbReference type="InterPro" id="IPR036108">
    <property type="entry name" value="4pyrrol_syn_uPrphyn_synt_sf"/>
</dbReference>
<evidence type="ECO:0000256" key="4">
    <source>
        <dbReference type="ARBA" id="ARBA00023239"/>
    </source>
</evidence>
<accession>A0ABY8D2G4</accession>
<gene>
    <name evidence="11" type="ORF">PYH38_002711</name>
</gene>
<evidence type="ECO:0000313" key="12">
    <source>
        <dbReference type="Proteomes" id="UP001235547"/>
    </source>
</evidence>
<keyword evidence="5 9" id="KW-0627">Porphyrin biosynthesis</keyword>
<evidence type="ECO:0000256" key="6">
    <source>
        <dbReference type="ARBA" id="ARBA00037589"/>
    </source>
</evidence>
<dbReference type="InterPro" id="IPR039793">
    <property type="entry name" value="UROS/Hem4"/>
</dbReference>
<dbReference type="Proteomes" id="UP001235547">
    <property type="component" value="Chromosome 1"/>
</dbReference>
<dbReference type="CDD" id="cd06578">
    <property type="entry name" value="HemD"/>
    <property type="match status" value="1"/>
</dbReference>
<proteinExistence type="inferred from homology"/>
<evidence type="ECO:0000256" key="3">
    <source>
        <dbReference type="ARBA" id="ARBA00013109"/>
    </source>
</evidence>
<protein>
    <recommendedName>
        <fullName evidence="7 9">Uroporphyrinogen-III synthase</fullName>
        <ecNumber evidence="3 9">4.2.1.75</ecNumber>
    </recommendedName>
</protein>
<evidence type="ECO:0000259" key="10">
    <source>
        <dbReference type="Pfam" id="PF02602"/>
    </source>
</evidence>
<dbReference type="PANTHER" id="PTHR38042:SF1">
    <property type="entry name" value="UROPORPHYRINOGEN-III SYNTHASE, CHLOROPLASTIC"/>
    <property type="match status" value="1"/>
</dbReference>
<evidence type="ECO:0000256" key="2">
    <source>
        <dbReference type="ARBA" id="ARBA00008133"/>
    </source>
</evidence>
<keyword evidence="4 9" id="KW-0456">Lyase</keyword>
<evidence type="ECO:0000256" key="9">
    <source>
        <dbReference type="RuleBase" id="RU366031"/>
    </source>
</evidence>
<evidence type="ECO:0000256" key="5">
    <source>
        <dbReference type="ARBA" id="ARBA00023244"/>
    </source>
</evidence>
<organism evidence="11 12">
    <name type="scientific">Sinorhizobium numidicum</name>
    <dbReference type="NCBI Taxonomy" id="680248"/>
    <lineage>
        <taxon>Bacteria</taxon>
        <taxon>Pseudomonadati</taxon>
        <taxon>Pseudomonadota</taxon>
        <taxon>Alphaproteobacteria</taxon>
        <taxon>Hyphomicrobiales</taxon>
        <taxon>Rhizobiaceae</taxon>
        <taxon>Sinorhizobium/Ensifer group</taxon>
        <taxon>Sinorhizobium</taxon>
    </lineage>
</organism>
<comment type="similarity">
    <text evidence="2 9">Belongs to the uroporphyrinogen-III synthase family.</text>
</comment>